<protein>
    <recommendedName>
        <fullName evidence="3">HEAT repeat-containing protein</fullName>
    </recommendedName>
</protein>
<dbReference type="InterPro" id="IPR011989">
    <property type="entry name" value="ARM-like"/>
</dbReference>
<organism evidence="1 2">
    <name type="scientific">Nannocystis radixulma</name>
    <dbReference type="NCBI Taxonomy" id="2995305"/>
    <lineage>
        <taxon>Bacteria</taxon>
        <taxon>Pseudomonadati</taxon>
        <taxon>Myxococcota</taxon>
        <taxon>Polyangia</taxon>
        <taxon>Nannocystales</taxon>
        <taxon>Nannocystaceae</taxon>
        <taxon>Nannocystis</taxon>
    </lineage>
</organism>
<evidence type="ECO:0000313" key="2">
    <source>
        <dbReference type="Proteomes" id="UP001217838"/>
    </source>
</evidence>
<evidence type="ECO:0008006" key="3">
    <source>
        <dbReference type="Google" id="ProtNLM"/>
    </source>
</evidence>
<dbReference type="SUPFAM" id="SSF48371">
    <property type="entry name" value="ARM repeat"/>
    <property type="match status" value="1"/>
</dbReference>
<proteinExistence type="predicted"/>
<name>A0ABT5B0W3_9BACT</name>
<gene>
    <name evidence="1" type="ORF">POL58_08330</name>
</gene>
<sequence length="361" mass="38574">MLENLDTVDWAHVHHAYGEAADTPEFLRMLLDGDPERRQRAYRHLSVTLLEDGLRNQATAAAAPFLVELIGDPRTPDRSRLIDMLTCSVAGTFSIASPPILDDGAPDVHPILREIYRVAEAAVPHCLELVHAADDGSCVAAVYFLATMWRSASEIVPALHGRLARSSSATVRAIVAFALGHLRPDEPALLALHEDDPEPVVRVIAAVGLLRHPGDAPASAMDTIIAALDAPDGVPGLDKLPCVEMGVADLGRVLCTVPPALGARAVPALCAALRRADGFAVLGMIEPLLYFAFGDPPGHLEDAPPPARDLDAITPDQRHVLGVMLETASLWTIGDLFFLLQAYRLPTSRRSLAAFLGAPVS</sequence>
<reference evidence="1 2" key="1">
    <citation type="submission" date="2022-11" db="EMBL/GenBank/DDBJ databases">
        <title>Minimal conservation of predation-associated metabolite biosynthetic gene clusters underscores biosynthetic potential of Myxococcota including descriptions for ten novel species: Archangium lansinium sp. nov., Myxococcus landrumus sp. nov., Nannocystis bai.</title>
        <authorList>
            <person name="Ahearne A."/>
            <person name="Stevens C."/>
            <person name="Dowd S."/>
        </authorList>
    </citation>
    <scope>NUCLEOTIDE SEQUENCE [LARGE SCALE GENOMIC DNA]</scope>
    <source>
        <strain evidence="1 2">NCELM</strain>
    </source>
</reference>
<accession>A0ABT5B0W3</accession>
<evidence type="ECO:0000313" key="1">
    <source>
        <dbReference type="EMBL" id="MDC0667740.1"/>
    </source>
</evidence>
<dbReference type="Gene3D" id="1.25.10.10">
    <property type="entry name" value="Leucine-rich Repeat Variant"/>
    <property type="match status" value="1"/>
</dbReference>
<keyword evidence="2" id="KW-1185">Reference proteome</keyword>
<dbReference type="Proteomes" id="UP001217838">
    <property type="component" value="Unassembled WGS sequence"/>
</dbReference>
<comment type="caution">
    <text evidence="1">The sequence shown here is derived from an EMBL/GenBank/DDBJ whole genome shotgun (WGS) entry which is preliminary data.</text>
</comment>
<dbReference type="EMBL" id="JAQNDN010000002">
    <property type="protein sequence ID" value="MDC0667740.1"/>
    <property type="molecule type" value="Genomic_DNA"/>
</dbReference>
<dbReference type="InterPro" id="IPR016024">
    <property type="entry name" value="ARM-type_fold"/>
</dbReference>
<dbReference type="RefSeq" id="WP_271996058.1">
    <property type="nucleotide sequence ID" value="NZ_JAQNDN010000002.1"/>
</dbReference>